<gene>
    <name evidence="2" type="ORF">D9756_002547</name>
</gene>
<feature type="transmembrane region" description="Helical" evidence="1">
    <location>
        <begin position="218"/>
        <end position="239"/>
    </location>
</feature>
<evidence type="ECO:0000313" key="3">
    <source>
        <dbReference type="Proteomes" id="UP000559027"/>
    </source>
</evidence>
<keyword evidence="1" id="KW-0812">Transmembrane</keyword>
<name>A0A8H5GBZ7_9AGAR</name>
<keyword evidence="1" id="KW-0472">Membrane</keyword>
<feature type="transmembrane region" description="Helical" evidence="1">
    <location>
        <begin position="41"/>
        <end position="68"/>
    </location>
</feature>
<keyword evidence="1" id="KW-1133">Transmembrane helix</keyword>
<keyword evidence="3" id="KW-1185">Reference proteome</keyword>
<dbReference type="AlphaFoldDB" id="A0A8H5GBZ7"/>
<reference evidence="2 3" key="1">
    <citation type="journal article" date="2020" name="ISME J.">
        <title>Uncovering the hidden diversity of litter-decomposition mechanisms in mushroom-forming fungi.</title>
        <authorList>
            <person name="Floudas D."/>
            <person name="Bentzer J."/>
            <person name="Ahren D."/>
            <person name="Johansson T."/>
            <person name="Persson P."/>
            <person name="Tunlid A."/>
        </authorList>
    </citation>
    <scope>NUCLEOTIDE SEQUENCE [LARGE SCALE GENOMIC DNA]</scope>
    <source>
        <strain evidence="2 3">CBS 146.42</strain>
    </source>
</reference>
<proteinExistence type="predicted"/>
<dbReference type="OrthoDB" id="3045811at2759"/>
<evidence type="ECO:0000313" key="2">
    <source>
        <dbReference type="EMBL" id="KAF5362143.1"/>
    </source>
</evidence>
<feature type="transmembrane region" description="Helical" evidence="1">
    <location>
        <begin position="139"/>
        <end position="165"/>
    </location>
</feature>
<comment type="caution">
    <text evidence="2">The sequence shown here is derived from an EMBL/GenBank/DDBJ whole genome shotgun (WGS) entry which is preliminary data.</text>
</comment>
<feature type="transmembrane region" description="Helical" evidence="1">
    <location>
        <begin position="185"/>
        <end position="206"/>
    </location>
</feature>
<sequence length="281" mass="30301">MVEVAQDDVLASIHQSIGVMVLNLLNGSARPSRQHKVLSSYIILLLFVNLVAAIVNFISSQFCFILAIHPMQDRAMQTILGYFKHSMPLTLATVTDALLSSEWPGASPGLKIKCLWAHSPVLLDHHACALSSGSRSLMTILACTSLGMNVLLNLYTAIFITYRLLRHRNATISSLGDRARTGRHLHMIGIVLQSAALNVPVTIAALGGMVSGNSSSSILSPIAVTCQSLSAVLIIHQVVSKKAIDVQNEQRIERRHSSSEGGKLTTFSVVFTDSPGESHIT</sequence>
<protein>
    <submittedName>
        <fullName evidence="2">Uncharacterized protein</fullName>
    </submittedName>
</protein>
<dbReference type="Proteomes" id="UP000559027">
    <property type="component" value="Unassembled WGS sequence"/>
</dbReference>
<evidence type="ECO:0000256" key="1">
    <source>
        <dbReference type="SAM" id="Phobius"/>
    </source>
</evidence>
<accession>A0A8H5GBZ7</accession>
<organism evidence="2 3">
    <name type="scientific">Leucocoprinus leucothites</name>
    <dbReference type="NCBI Taxonomy" id="201217"/>
    <lineage>
        <taxon>Eukaryota</taxon>
        <taxon>Fungi</taxon>
        <taxon>Dikarya</taxon>
        <taxon>Basidiomycota</taxon>
        <taxon>Agaricomycotina</taxon>
        <taxon>Agaricomycetes</taxon>
        <taxon>Agaricomycetidae</taxon>
        <taxon>Agaricales</taxon>
        <taxon>Agaricineae</taxon>
        <taxon>Agaricaceae</taxon>
        <taxon>Leucocoprinus</taxon>
    </lineage>
</organism>
<dbReference type="EMBL" id="JAACJO010000002">
    <property type="protein sequence ID" value="KAF5362143.1"/>
    <property type="molecule type" value="Genomic_DNA"/>
</dbReference>